<dbReference type="InterPro" id="IPR019888">
    <property type="entry name" value="Tscrpt_reg_AsnC-like"/>
</dbReference>
<gene>
    <name evidence="5" type="ORF">FB465_6873</name>
</gene>
<dbReference type="EMBL" id="VIVR01000001">
    <property type="protein sequence ID" value="TWE21675.1"/>
    <property type="molecule type" value="Genomic_DNA"/>
</dbReference>
<dbReference type="PRINTS" id="PR00033">
    <property type="entry name" value="HTHASNC"/>
</dbReference>
<dbReference type="SUPFAM" id="SSF46785">
    <property type="entry name" value="Winged helix' DNA-binding domain"/>
    <property type="match status" value="2"/>
</dbReference>
<evidence type="ECO:0000259" key="4">
    <source>
        <dbReference type="PROSITE" id="PS50956"/>
    </source>
</evidence>
<keyword evidence="6" id="KW-1185">Reference proteome</keyword>
<evidence type="ECO:0000256" key="1">
    <source>
        <dbReference type="ARBA" id="ARBA00023015"/>
    </source>
</evidence>
<dbReference type="SMART" id="SM00344">
    <property type="entry name" value="HTH_ASNC"/>
    <property type="match status" value="2"/>
</dbReference>
<dbReference type="Gene3D" id="1.10.10.10">
    <property type="entry name" value="Winged helix-like DNA-binding domain superfamily/Winged helix DNA-binding domain"/>
    <property type="match status" value="2"/>
</dbReference>
<evidence type="ECO:0000313" key="6">
    <source>
        <dbReference type="Proteomes" id="UP000318416"/>
    </source>
</evidence>
<dbReference type="SUPFAM" id="SSF54909">
    <property type="entry name" value="Dimeric alpha+beta barrel"/>
    <property type="match status" value="1"/>
</dbReference>
<evidence type="ECO:0000313" key="5">
    <source>
        <dbReference type="EMBL" id="TWE21675.1"/>
    </source>
</evidence>
<dbReference type="InterPro" id="IPR019887">
    <property type="entry name" value="Tscrpt_reg_AsnC/Lrp_C"/>
</dbReference>
<dbReference type="Gene3D" id="3.30.70.920">
    <property type="match status" value="1"/>
</dbReference>
<proteinExistence type="predicted"/>
<keyword evidence="1" id="KW-0805">Transcription regulation</keyword>
<dbReference type="PANTHER" id="PTHR30154">
    <property type="entry name" value="LEUCINE-RESPONSIVE REGULATORY PROTEIN"/>
    <property type="match status" value="1"/>
</dbReference>
<name>A0A561F1C9_9ACTN</name>
<protein>
    <submittedName>
        <fullName evidence="5">DNA-binding Lrp family transcriptional regulator</fullName>
    </submittedName>
</protein>
<dbReference type="InterPro" id="IPR011008">
    <property type="entry name" value="Dimeric_a/b-barrel"/>
</dbReference>
<dbReference type="PANTHER" id="PTHR30154:SF34">
    <property type="entry name" value="TRANSCRIPTIONAL REGULATOR AZLB"/>
    <property type="match status" value="1"/>
</dbReference>
<comment type="caution">
    <text evidence="5">The sequence shown here is derived from an EMBL/GenBank/DDBJ whole genome shotgun (WGS) entry which is preliminary data.</text>
</comment>
<dbReference type="OrthoDB" id="3453230at2"/>
<dbReference type="Pfam" id="PF13404">
    <property type="entry name" value="HTH_AsnC-type"/>
    <property type="match status" value="2"/>
</dbReference>
<dbReference type="PROSITE" id="PS50956">
    <property type="entry name" value="HTH_ASNC_2"/>
    <property type="match status" value="1"/>
</dbReference>
<dbReference type="InterPro" id="IPR036390">
    <property type="entry name" value="WH_DNA-bd_sf"/>
</dbReference>
<dbReference type="Pfam" id="PF01037">
    <property type="entry name" value="AsnC_trans_reg"/>
    <property type="match status" value="1"/>
</dbReference>
<dbReference type="GO" id="GO:0043200">
    <property type="term" value="P:response to amino acid"/>
    <property type="evidence" value="ECO:0007669"/>
    <property type="project" value="TreeGrafter"/>
</dbReference>
<dbReference type="InterPro" id="IPR036388">
    <property type="entry name" value="WH-like_DNA-bd_sf"/>
</dbReference>
<keyword evidence="2 5" id="KW-0238">DNA-binding</keyword>
<keyword evidence="3" id="KW-0804">Transcription</keyword>
<feature type="domain" description="HTH asnC-type" evidence="4">
    <location>
        <begin position="181"/>
        <end position="241"/>
    </location>
</feature>
<dbReference type="InterPro" id="IPR000485">
    <property type="entry name" value="AsnC-type_HTH_dom"/>
</dbReference>
<dbReference type="GO" id="GO:0043565">
    <property type="term" value="F:sequence-specific DNA binding"/>
    <property type="evidence" value="ECO:0007669"/>
    <property type="project" value="InterPro"/>
</dbReference>
<sequence length="339" mass="36909">MMETIKEPELDGLDRMLVEALMIDGRASFSRLAEVLEVSDQTVIRRYRRMRTAGILRVVGLPLGHRVGLFESWLRVQCTPDAAVAVADALARRPDTAWVTLNSGGTEIHCVTKARTRQDRDALLLQKLPRTRRVTAVSAHSILRTYIGGPARWRGPDVLTEAQVAALERPVTAGPGLRVKLDEAELAMLATLSHDGRAGYPELARATRLSESTVRRRLDQLRDSGALYLDVEIDPLLLGFESQAVLLATVAPGELAAVGAAIGRHREVPFAAAITGSANLLAVVVCRDTDAFYDYLTERIGALKAVQNVEVVPVIRTVKRAGMLMDGSRLVDPPSQVIG</sequence>
<dbReference type="AlphaFoldDB" id="A0A561F1C9"/>
<reference evidence="5 6" key="1">
    <citation type="submission" date="2019-06" db="EMBL/GenBank/DDBJ databases">
        <title>Sequencing the genomes of 1000 actinobacteria strains.</title>
        <authorList>
            <person name="Klenk H.-P."/>
        </authorList>
    </citation>
    <scope>NUCLEOTIDE SEQUENCE [LARGE SCALE GENOMIC DNA]</scope>
    <source>
        <strain evidence="5 6">DSM 41649</strain>
    </source>
</reference>
<organism evidence="5 6">
    <name type="scientific">Kitasatospora atroaurantiaca</name>
    <dbReference type="NCBI Taxonomy" id="285545"/>
    <lineage>
        <taxon>Bacteria</taxon>
        <taxon>Bacillati</taxon>
        <taxon>Actinomycetota</taxon>
        <taxon>Actinomycetes</taxon>
        <taxon>Kitasatosporales</taxon>
        <taxon>Streptomycetaceae</taxon>
        <taxon>Kitasatospora</taxon>
    </lineage>
</organism>
<dbReference type="Proteomes" id="UP000318416">
    <property type="component" value="Unassembled WGS sequence"/>
</dbReference>
<evidence type="ECO:0000256" key="3">
    <source>
        <dbReference type="ARBA" id="ARBA00023163"/>
    </source>
</evidence>
<evidence type="ECO:0000256" key="2">
    <source>
        <dbReference type="ARBA" id="ARBA00023125"/>
    </source>
</evidence>
<dbReference type="GO" id="GO:0005829">
    <property type="term" value="C:cytosol"/>
    <property type="evidence" value="ECO:0007669"/>
    <property type="project" value="TreeGrafter"/>
</dbReference>
<accession>A0A561F1C9</accession>